<evidence type="ECO:0000313" key="2">
    <source>
        <dbReference type="EMBL" id="ETI41205.1"/>
    </source>
</evidence>
<dbReference type="HOGENOM" id="CLU_081129_0_0_1"/>
<dbReference type="AlphaFoldDB" id="V9EPL1"/>
<evidence type="ECO:0000256" key="1">
    <source>
        <dbReference type="SAM" id="MobiDB-lite"/>
    </source>
</evidence>
<dbReference type="Proteomes" id="UP000018721">
    <property type="component" value="Unassembled WGS sequence"/>
</dbReference>
<evidence type="ECO:0000313" key="3">
    <source>
        <dbReference type="Proteomes" id="UP000018721"/>
    </source>
</evidence>
<keyword evidence="3" id="KW-1185">Reference proteome</keyword>
<proteinExistence type="predicted"/>
<comment type="caution">
    <text evidence="2">The sequence shown here is derived from an EMBL/GenBank/DDBJ whole genome shotgun (WGS) entry which is preliminary data.</text>
</comment>
<feature type="compositionally biased region" description="Basic and acidic residues" evidence="1">
    <location>
        <begin position="18"/>
        <end position="37"/>
    </location>
</feature>
<dbReference type="OrthoDB" id="123609at2759"/>
<protein>
    <submittedName>
        <fullName evidence="2">Uncharacterized protein</fullName>
    </submittedName>
</protein>
<sequence>MLTLMEGLAGRLERLEESQTKMEQRLADDNKCARDTDQPMTPPMNSSLFASRVGRGARMHLDSLAGSPSTPRTTPPRRPAVCIEEKGGNDFKPVHMRKAHLAKEGRLPLSIRCSSTAAEVLSLSRSVQLFRDRVVPQFFGQEQPAYGIHMSELQRLYSAVQALGPVGLPMEPRAPQLQPGAQRFPVQHQNGVEICYPDARQKKLATRPFDKKELYVGLGSGFLEWGKRFERQVNIAQSASERYYNKQVDAWWSQLPTLKYVMEKILETFKTNITPAQVMKLFAAPKDSRRTWPEHYIYLLQSLRPVVAVPTTWS</sequence>
<feature type="region of interest" description="Disordered" evidence="1">
    <location>
        <begin position="18"/>
        <end position="45"/>
    </location>
</feature>
<reference evidence="2 3" key="1">
    <citation type="submission" date="2013-11" db="EMBL/GenBank/DDBJ databases">
        <title>The Genome Sequence of Phytophthora parasitica P1569.</title>
        <authorList>
            <consortium name="The Broad Institute Genomics Platform"/>
            <person name="Russ C."/>
            <person name="Tyler B."/>
            <person name="Panabieres F."/>
            <person name="Shan W."/>
            <person name="Tripathy S."/>
            <person name="Grunwald N."/>
            <person name="Machado M."/>
            <person name="Johnson C.S."/>
            <person name="Arredondo F."/>
            <person name="Hong C."/>
            <person name="Coffey M."/>
            <person name="Young S.K."/>
            <person name="Zeng Q."/>
            <person name="Gargeya S."/>
            <person name="Fitzgerald M."/>
            <person name="Abouelleil A."/>
            <person name="Alvarado L."/>
            <person name="Chapman S.B."/>
            <person name="Gainer-Dewar J."/>
            <person name="Goldberg J."/>
            <person name="Griggs A."/>
            <person name="Gujja S."/>
            <person name="Hansen M."/>
            <person name="Howarth C."/>
            <person name="Imamovic A."/>
            <person name="Ireland A."/>
            <person name="Larimer J."/>
            <person name="McCowan C."/>
            <person name="Murphy C."/>
            <person name="Pearson M."/>
            <person name="Poon T.W."/>
            <person name="Priest M."/>
            <person name="Roberts A."/>
            <person name="Saif S."/>
            <person name="Shea T."/>
            <person name="Sykes S."/>
            <person name="Wortman J."/>
            <person name="Nusbaum C."/>
            <person name="Birren B."/>
        </authorList>
    </citation>
    <scope>NUCLEOTIDE SEQUENCE [LARGE SCALE GENOMIC DNA]</scope>
    <source>
        <strain evidence="2 3">P1569</strain>
    </source>
</reference>
<accession>V9EPL1</accession>
<dbReference type="EMBL" id="ANIZ01002357">
    <property type="protein sequence ID" value="ETI41205.1"/>
    <property type="molecule type" value="Genomic_DNA"/>
</dbReference>
<organism evidence="2 3">
    <name type="scientific">Phytophthora nicotianae P1569</name>
    <dbReference type="NCBI Taxonomy" id="1317065"/>
    <lineage>
        <taxon>Eukaryota</taxon>
        <taxon>Sar</taxon>
        <taxon>Stramenopiles</taxon>
        <taxon>Oomycota</taxon>
        <taxon>Peronosporomycetes</taxon>
        <taxon>Peronosporales</taxon>
        <taxon>Peronosporaceae</taxon>
        <taxon>Phytophthora</taxon>
    </lineage>
</organism>
<dbReference type="eggNOG" id="KOG0017">
    <property type="taxonomic scope" value="Eukaryota"/>
</dbReference>
<name>V9EPL1_PHYNI</name>
<gene>
    <name evidence="2" type="ORF">F443_13560</name>
</gene>